<sequence length="125" mass="14294">KISPPAPSRLLCTHWPTRIVSNEVWVVSAELIESTEVEGVRIQEGLVLPLEIVQRLISQQPLIHTRCDSCCRERVRIEFIKDEILGVGSQWLEKVDEIGQWLVRGDVHDILTKTFRVVIDEEGDV</sequence>
<feature type="non-terminal residue" evidence="1">
    <location>
        <position position="1"/>
    </location>
</feature>
<reference evidence="1" key="1">
    <citation type="submission" date="2023-10" db="EMBL/GenBank/DDBJ databases">
        <title>Genome assembly of Pristionchus species.</title>
        <authorList>
            <person name="Yoshida K."/>
            <person name="Sommer R.J."/>
        </authorList>
    </citation>
    <scope>NUCLEOTIDE SEQUENCE</scope>
    <source>
        <strain evidence="1">RS0144</strain>
    </source>
</reference>
<dbReference type="Proteomes" id="UP001432027">
    <property type="component" value="Unassembled WGS sequence"/>
</dbReference>
<gene>
    <name evidence="1" type="ORF">PENTCL1PPCAC_30090</name>
</gene>
<proteinExistence type="predicted"/>
<dbReference type="AlphaFoldDB" id="A0AAV5ULC9"/>
<feature type="non-terminal residue" evidence="1">
    <location>
        <position position="125"/>
    </location>
</feature>
<protein>
    <submittedName>
        <fullName evidence="1">Uncharacterized protein</fullName>
    </submittedName>
</protein>
<organism evidence="1 2">
    <name type="scientific">Pristionchus entomophagus</name>
    <dbReference type="NCBI Taxonomy" id="358040"/>
    <lineage>
        <taxon>Eukaryota</taxon>
        <taxon>Metazoa</taxon>
        <taxon>Ecdysozoa</taxon>
        <taxon>Nematoda</taxon>
        <taxon>Chromadorea</taxon>
        <taxon>Rhabditida</taxon>
        <taxon>Rhabditina</taxon>
        <taxon>Diplogasteromorpha</taxon>
        <taxon>Diplogasteroidea</taxon>
        <taxon>Neodiplogasteridae</taxon>
        <taxon>Pristionchus</taxon>
    </lineage>
</organism>
<evidence type="ECO:0000313" key="1">
    <source>
        <dbReference type="EMBL" id="GMT07916.1"/>
    </source>
</evidence>
<comment type="caution">
    <text evidence="1">The sequence shown here is derived from an EMBL/GenBank/DDBJ whole genome shotgun (WGS) entry which is preliminary data.</text>
</comment>
<name>A0AAV5ULC9_9BILA</name>
<dbReference type="EMBL" id="BTSX01000006">
    <property type="protein sequence ID" value="GMT07916.1"/>
    <property type="molecule type" value="Genomic_DNA"/>
</dbReference>
<accession>A0AAV5ULC9</accession>
<evidence type="ECO:0000313" key="2">
    <source>
        <dbReference type="Proteomes" id="UP001432027"/>
    </source>
</evidence>
<keyword evidence="2" id="KW-1185">Reference proteome</keyword>